<proteinExistence type="predicted"/>
<organism evidence="1">
    <name type="scientific">bioreactor metagenome</name>
    <dbReference type="NCBI Taxonomy" id="1076179"/>
    <lineage>
        <taxon>unclassified sequences</taxon>
        <taxon>metagenomes</taxon>
        <taxon>ecological metagenomes</taxon>
    </lineage>
</organism>
<sequence length="114" mass="13147">MQRAAVEAELFARFVHMVEQIIIAKSAEHLLRRKPGDSLRAFIPERDAPIFVHKVDAFIQIVEQVFAIAEFVIHVVPFSCAGICAKVFILVIRFYAERCLQHSLQSYFYCSRFS</sequence>
<dbReference type="EMBL" id="VSSQ01067511">
    <property type="protein sequence ID" value="MPN19889.1"/>
    <property type="molecule type" value="Genomic_DNA"/>
</dbReference>
<gene>
    <name evidence="1" type="ORF">SDC9_167264</name>
</gene>
<dbReference type="AlphaFoldDB" id="A0A645G246"/>
<reference evidence="1" key="1">
    <citation type="submission" date="2019-08" db="EMBL/GenBank/DDBJ databases">
        <authorList>
            <person name="Kucharzyk K."/>
            <person name="Murdoch R.W."/>
            <person name="Higgins S."/>
            <person name="Loffler F."/>
        </authorList>
    </citation>
    <scope>NUCLEOTIDE SEQUENCE</scope>
</reference>
<evidence type="ECO:0000313" key="1">
    <source>
        <dbReference type="EMBL" id="MPN19889.1"/>
    </source>
</evidence>
<name>A0A645G246_9ZZZZ</name>
<accession>A0A645G246</accession>
<protein>
    <submittedName>
        <fullName evidence="1">Uncharacterized protein</fullName>
    </submittedName>
</protein>
<comment type="caution">
    <text evidence="1">The sequence shown here is derived from an EMBL/GenBank/DDBJ whole genome shotgun (WGS) entry which is preliminary data.</text>
</comment>